<dbReference type="AlphaFoldDB" id="A0A2R5G2J7"/>
<feature type="transmembrane region" description="Helical" evidence="1">
    <location>
        <begin position="45"/>
        <end position="65"/>
    </location>
</feature>
<organism evidence="2 3">
    <name type="scientific">Hondaea fermentalgiana</name>
    <dbReference type="NCBI Taxonomy" id="2315210"/>
    <lineage>
        <taxon>Eukaryota</taxon>
        <taxon>Sar</taxon>
        <taxon>Stramenopiles</taxon>
        <taxon>Bigyra</taxon>
        <taxon>Labyrinthulomycetes</taxon>
        <taxon>Thraustochytrida</taxon>
        <taxon>Thraustochytriidae</taxon>
        <taxon>Hondaea</taxon>
    </lineage>
</organism>
<evidence type="ECO:0000256" key="1">
    <source>
        <dbReference type="SAM" id="Phobius"/>
    </source>
</evidence>
<keyword evidence="1" id="KW-0812">Transmembrane</keyword>
<proteinExistence type="predicted"/>
<keyword evidence="3" id="KW-1185">Reference proteome</keyword>
<accession>A0A2R5G2J7</accession>
<dbReference type="Proteomes" id="UP000241890">
    <property type="component" value="Unassembled WGS sequence"/>
</dbReference>
<comment type="caution">
    <text evidence="2">The sequence shown here is derived from an EMBL/GenBank/DDBJ whole genome shotgun (WGS) entry which is preliminary data.</text>
</comment>
<sequence>MTQGLDRRLRYMERSRKEPLPWLRHKLYLLRLWTGAYVLDDWETVLLLVMFLATMYFTFSFFGGASLSESFMSPSAPADVPAMAEISN</sequence>
<dbReference type="EMBL" id="BEYU01000012">
    <property type="protein sequence ID" value="GBG25222.1"/>
    <property type="molecule type" value="Genomic_DNA"/>
</dbReference>
<keyword evidence="1" id="KW-0472">Membrane</keyword>
<gene>
    <name evidence="2" type="ORF">FCC1311_014392</name>
</gene>
<evidence type="ECO:0000313" key="3">
    <source>
        <dbReference type="Proteomes" id="UP000241890"/>
    </source>
</evidence>
<name>A0A2R5G2J7_9STRA</name>
<evidence type="ECO:0000313" key="2">
    <source>
        <dbReference type="EMBL" id="GBG25222.1"/>
    </source>
</evidence>
<protein>
    <submittedName>
        <fullName evidence="2">Uncharacterized protein</fullName>
    </submittedName>
</protein>
<dbReference type="InParanoid" id="A0A2R5G2J7"/>
<keyword evidence="1" id="KW-1133">Transmembrane helix</keyword>
<reference evidence="2 3" key="1">
    <citation type="submission" date="2017-12" db="EMBL/GenBank/DDBJ databases">
        <title>Sequencing, de novo assembly and annotation of complete genome of a new Thraustochytrid species, strain FCC1311.</title>
        <authorList>
            <person name="Sedici K."/>
            <person name="Godart F."/>
            <person name="Aiese Cigliano R."/>
            <person name="Sanseverino W."/>
            <person name="Barakat M."/>
            <person name="Ortet P."/>
            <person name="Marechal E."/>
            <person name="Cagnac O."/>
            <person name="Amato A."/>
        </authorList>
    </citation>
    <scope>NUCLEOTIDE SEQUENCE [LARGE SCALE GENOMIC DNA]</scope>
</reference>